<protein>
    <submittedName>
        <fullName evidence="2">Chromosome partitioning protein, ParB family</fullName>
    </submittedName>
</protein>
<dbReference type="Proteomes" id="UP000183812">
    <property type="component" value="Unassembled WGS sequence"/>
</dbReference>
<dbReference type="InterPro" id="IPR050336">
    <property type="entry name" value="Chromosome_partition/occlusion"/>
</dbReference>
<accession>A0A1G7LQK9</accession>
<evidence type="ECO:0000313" key="2">
    <source>
        <dbReference type="EMBL" id="SDF51765.1"/>
    </source>
</evidence>
<dbReference type="SUPFAM" id="SSF110849">
    <property type="entry name" value="ParB/Sulfiredoxin"/>
    <property type="match status" value="1"/>
</dbReference>
<evidence type="ECO:0000259" key="1">
    <source>
        <dbReference type="SMART" id="SM00470"/>
    </source>
</evidence>
<dbReference type="GO" id="GO:0005694">
    <property type="term" value="C:chromosome"/>
    <property type="evidence" value="ECO:0007669"/>
    <property type="project" value="TreeGrafter"/>
</dbReference>
<dbReference type="Gene3D" id="3.90.1530.30">
    <property type="match status" value="1"/>
</dbReference>
<dbReference type="Pfam" id="PF02195">
    <property type="entry name" value="ParB_N"/>
    <property type="match status" value="1"/>
</dbReference>
<dbReference type="EMBL" id="FNAY01000012">
    <property type="protein sequence ID" value="SDF51765.1"/>
    <property type="molecule type" value="Genomic_DNA"/>
</dbReference>
<reference evidence="2 3" key="1">
    <citation type="submission" date="2016-10" db="EMBL/GenBank/DDBJ databases">
        <authorList>
            <person name="de Groot N.N."/>
        </authorList>
    </citation>
    <scope>NUCLEOTIDE SEQUENCE [LARGE SCALE GENOMIC DNA]</scope>
    <source>
        <strain evidence="3">DSM 938 / 37b4</strain>
    </source>
</reference>
<gene>
    <name evidence="2" type="ORF">SAMN04244550_02371</name>
</gene>
<dbReference type="AlphaFoldDB" id="A0A1G7LQK9"/>
<evidence type="ECO:0000313" key="3">
    <source>
        <dbReference type="Proteomes" id="UP000183812"/>
    </source>
</evidence>
<dbReference type="SMART" id="SM00470">
    <property type="entry name" value="ParB"/>
    <property type="match status" value="1"/>
</dbReference>
<sequence>MQTGTFTEIALDLIEVPTDRARAFVPAAAEALAGLIDAQGLLHPVTLRRVELRGSTARSFVLVAGLHRLRAFGLLGRAAIPAQIVEGLTKDQAREFEVMENLGRNELNALDRAQHLYELRQVYERMHPGSSRPGRRSRGEAKPGAVPEVFGFAAATAARIGLSKRQINHAVKIWEALTQDSRGRLAGTKTAASHNEIKLLSEQPAKRQAQILDMLLSDPAQANTVADALVLIERGCLPNTWEKSYSAAHRMIAALDDMSLDRVVMAHKERLIASLLRQGESLPLKPVKSTARVTGVRRRKS</sequence>
<dbReference type="GO" id="GO:0007059">
    <property type="term" value="P:chromosome segregation"/>
    <property type="evidence" value="ECO:0007669"/>
    <property type="project" value="TreeGrafter"/>
</dbReference>
<dbReference type="InterPro" id="IPR036086">
    <property type="entry name" value="ParB/Sulfiredoxin_sf"/>
</dbReference>
<dbReference type="PANTHER" id="PTHR33375:SF1">
    <property type="entry name" value="CHROMOSOME-PARTITIONING PROTEIN PARB-RELATED"/>
    <property type="match status" value="1"/>
</dbReference>
<dbReference type="RefSeq" id="WP_074554431.1">
    <property type="nucleotide sequence ID" value="NZ_CP119563.1"/>
</dbReference>
<dbReference type="InterPro" id="IPR003115">
    <property type="entry name" value="ParB_N"/>
</dbReference>
<proteinExistence type="predicted"/>
<dbReference type="OrthoDB" id="8449249at2"/>
<feature type="domain" description="ParB-like N-terminal" evidence="1">
    <location>
        <begin position="7"/>
        <end position="102"/>
    </location>
</feature>
<organism evidence="2 3">
    <name type="scientific">Rhodobacter capsulatus</name>
    <name type="common">Rhodopseudomonas capsulata</name>
    <dbReference type="NCBI Taxonomy" id="1061"/>
    <lineage>
        <taxon>Bacteria</taxon>
        <taxon>Pseudomonadati</taxon>
        <taxon>Pseudomonadota</taxon>
        <taxon>Alphaproteobacteria</taxon>
        <taxon>Rhodobacterales</taxon>
        <taxon>Rhodobacter group</taxon>
        <taxon>Rhodobacter</taxon>
    </lineage>
</organism>
<dbReference type="PANTHER" id="PTHR33375">
    <property type="entry name" value="CHROMOSOME-PARTITIONING PROTEIN PARB-RELATED"/>
    <property type="match status" value="1"/>
</dbReference>
<name>A0A1G7LQK9_RHOCA</name>